<feature type="transmembrane region" description="Helical" evidence="9">
    <location>
        <begin position="515"/>
        <end position="537"/>
    </location>
</feature>
<keyword evidence="7 9" id="KW-0472">Membrane</keyword>
<dbReference type="AlphaFoldDB" id="A0A1Y3TXW1"/>
<feature type="transmembrane region" description="Helical" evidence="9">
    <location>
        <begin position="119"/>
        <end position="141"/>
    </location>
</feature>
<feature type="transmembrane region" description="Helical" evidence="9">
    <location>
        <begin position="390"/>
        <end position="407"/>
    </location>
</feature>
<evidence type="ECO:0000256" key="9">
    <source>
        <dbReference type="SAM" id="Phobius"/>
    </source>
</evidence>
<feature type="transmembrane region" description="Helical" evidence="9">
    <location>
        <begin position="447"/>
        <end position="465"/>
    </location>
</feature>
<reference evidence="11" key="1">
    <citation type="submission" date="2017-04" db="EMBL/GenBank/DDBJ databases">
        <title>Function of individual gut microbiota members based on whole genome sequencing of pure cultures obtained from chicken caecum.</title>
        <authorList>
            <person name="Medvecky M."/>
            <person name="Cejkova D."/>
            <person name="Polansky O."/>
            <person name="Karasova D."/>
            <person name="Kubasova T."/>
            <person name="Cizek A."/>
            <person name="Rychlik I."/>
        </authorList>
    </citation>
    <scope>NUCLEOTIDE SEQUENCE [LARGE SCALE GENOMIC DNA]</scope>
    <source>
        <strain evidence="11">An70</strain>
    </source>
</reference>
<protein>
    <recommendedName>
        <fullName evidence="12">Lipid II flippase MurJ</fullName>
    </recommendedName>
</protein>
<evidence type="ECO:0008006" key="12">
    <source>
        <dbReference type="Google" id="ProtNLM"/>
    </source>
</evidence>
<evidence type="ECO:0000256" key="7">
    <source>
        <dbReference type="ARBA" id="ARBA00023136"/>
    </source>
</evidence>
<proteinExistence type="predicted"/>
<feature type="transmembrane region" description="Helical" evidence="9">
    <location>
        <begin position="86"/>
        <end position="107"/>
    </location>
</feature>
<gene>
    <name evidence="10" type="ORF">B5G21_09785</name>
</gene>
<dbReference type="GO" id="GO:0034204">
    <property type="term" value="P:lipid translocation"/>
    <property type="evidence" value="ECO:0007669"/>
    <property type="project" value="TreeGrafter"/>
</dbReference>
<dbReference type="CDD" id="cd13123">
    <property type="entry name" value="MATE_MurJ_like"/>
    <property type="match status" value="1"/>
</dbReference>
<accession>A0A1Y3TXW1</accession>
<dbReference type="GO" id="GO:0009252">
    <property type="term" value="P:peptidoglycan biosynthetic process"/>
    <property type="evidence" value="ECO:0007669"/>
    <property type="project" value="UniProtKB-KW"/>
</dbReference>
<feature type="transmembrane region" description="Helical" evidence="9">
    <location>
        <begin position="269"/>
        <end position="286"/>
    </location>
</feature>
<dbReference type="InterPro" id="IPR051050">
    <property type="entry name" value="Lipid_II_flippase_MurJ/MviN"/>
</dbReference>
<dbReference type="STRING" id="1118060.GCA_000311845_01353"/>
<feature type="compositionally biased region" description="Polar residues" evidence="8">
    <location>
        <begin position="1"/>
        <end position="13"/>
    </location>
</feature>
<dbReference type="GO" id="GO:0008360">
    <property type="term" value="P:regulation of cell shape"/>
    <property type="evidence" value="ECO:0007669"/>
    <property type="project" value="UniProtKB-KW"/>
</dbReference>
<dbReference type="eggNOG" id="COG0728">
    <property type="taxonomic scope" value="Bacteria"/>
</dbReference>
<comment type="subcellular location">
    <subcellularLocation>
        <location evidence="1">Cell membrane</location>
        <topology evidence="1">Multi-pass membrane protein</topology>
    </subcellularLocation>
</comment>
<evidence type="ECO:0000256" key="6">
    <source>
        <dbReference type="ARBA" id="ARBA00022989"/>
    </source>
</evidence>
<feature type="transmembrane region" description="Helical" evidence="9">
    <location>
        <begin position="161"/>
        <end position="185"/>
    </location>
</feature>
<evidence type="ECO:0000256" key="2">
    <source>
        <dbReference type="ARBA" id="ARBA00022475"/>
    </source>
</evidence>
<evidence type="ECO:0000256" key="8">
    <source>
        <dbReference type="SAM" id="MobiDB-lite"/>
    </source>
</evidence>
<keyword evidence="5" id="KW-0573">Peptidoglycan synthesis</keyword>
<keyword evidence="3 9" id="KW-0812">Transmembrane</keyword>
<dbReference type="PANTHER" id="PTHR47019">
    <property type="entry name" value="LIPID II FLIPPASE MURJ"/>
    <property type="match status" value="1"/>
</dbReference>
<dbReference type="GO" id="GO:0005886">
    <property type="term" value="C:plasma membrane"/>
    <property type="evidence" value="ECO:0007669"/>
    <property type="project" value="UniProtKB-SubCell"/>
</dbReference>
<feature type="transmembrane region" description="Helical" evidence="9">
    <location>
        <begin position="197"/>
        <end position="217"/>
    </location>
</feature>
<feature type="transmembrane region" description="Helical" evidence="9">
    <location>
        <begin position="485"/>
        <end position="503"/>
    </location>
</feature>
<comment type="caution">
    <text evidence="10">The sequence shown here is derived from an EMBL/GenBank/DDBJ whole genome shotgun (WGS) entry which is preliminary data.</text>
</comment>
<dbReference type="RefSeq" id="WP_087187014.1">
    <property type="nucleotide sequence ID" value="NZ_NFHO01000014.1"/>
</dbReference>
<evidence type="ECO:0000313" key="10">
    <source>
        <dbReference type="EMBL" id="OUN41414.1"/>
    </source>
</evidence>
<evidence type="ECO:0000256" key="3">
    <source>
        <dbReference type="ARBA" id="ARBA00022692"/>
    </source>
</evidence>
<feature type="transmembrane region" description="Helical" evidence="9">
    <location>
        <begin position="353"/>
        <end position="378"/>
    </location>
</feature>
<sequence length="560" mass="59567">MKHSNNATSNASAHQPKHMRSAQAEPANSATTTASRSDIGRSTRMMSVLVILSRLTGFLRTWAQAFAVGATIISSCYTLSNNLLTQLYGLVAGGLIVTGFMPVYVQARKRGGQESGNDYVSNLLSIVGLALAVIVALSIIFAPQLVWLQSFNATSDFDADLAVWFFRIFAVEFLLYPLSGIFTGINNADREYFWSNFAPTLNNIIVAASFGIYTFLVSVNQELGLIILAVGNVLGVVFQVGVQIIPALRRGLRLHPHIDLHDPRLKDTLSIGVPMLAVTVTTFVTSSIQTSYALSITAAASSIMYYAQVWYALPYSVFSTPVSTALYTELTESYATGDLGSFKRDLAEGTNSIGFYLIPCTLLLIVFSVPLSCVLAGSMTADDVLMTANYLSWCAPTLTFWGLAGYLQKASSAMGHMSYFAVSAVLGSVGQALVCVVFTPIFGLPAVALSSLAYQGTLVIVTFVVMRKRLGRIGLRSIVKGQLQALIGGIAGAIVGGALLWLVGGLNPAIGAMRSVVNCVIAGVPALIAVVVAGTVLGNPTAVELVDSGKRALRRLTGRR</sequence>
<keyword evidence="4" id="KW-0133">Cell shape</keyword>
<dbReference type="Proteomes" id="UP000196560">
    <property type="component" value="Unassembled WGS sequence"/>
</dbReference>
<feature type="transmembrane region" description="Helical" evidence="9">
    <location>
        <begin position="419"/>
        <end position="441"/>
    </location>
</feature>
<evidence type="ECO:0000256" key="1">
    <source>
        <dbReference type="ARBA" id="ARBA00004651"/>
    </source>
</evidence>
<dbReference type="PANTHER" id="PTHR47019:SF1">
    <property type="entry name" value="LIPID II FLIPPASE MURJ"/>
    <property type="match status" value="1"/>
</dbReference>
<evidence type="ECO:0000256" key="4">
    <source>
        <dbReference type="ARBA" id="ARBA00022960"/>
    </source>
</evidence>
<evidence type="ECO:0000256" key="5">
    <source>
        <dbReference type="ARBA" id="ARBA00022984"/>
    </source>
</evidence>
<feature type="transmembrane region" description="Helical" evidence="9">
    <location>
        <begin position="292"/>
        <end position="313"/>
    </location>
</feature>
<organism evidence="10 11">
    <name type="scientific">Enorma massiliensis</name>
    <dbReference type="NCBI Taxonomy" id="1472761"/>
    <lineage>
        <taxon>Bacteria</taxon>
        <taxon>Bacillati</taxon>
        <taxon>Actinomycetota</taxon>
        <taxon>Coriobacteriia</taxon>
        <taxon>Coriobacteriales</taxon>
        <taxon>Coriobacteriaceae</taxon>
        <taxon>Enorma</taxon>
    </lineage>
</organism>
<evidence type="ECO:0000313" key="11">
    <source>
        <dbReference type="Proteomes" id="UP000196560"/>
    </source>
</evidence>
<dbReference type="EMBL" id="NFHO01000014">
    <property type="protein sequence ID" value="OUN41414.1"/>
    <property type="molecule type" value="Genomic_DNA"/>
</dbReference>
<feature type="transmembrane region" description="Helical" evidence="9">
    <location>
        <begin position="62"/>
        <end position="80"/>
    </location>
</feature>
<feature type="transmembrane region" description="Helical" evidence="9">
    <location>
        <begin position="223"/>
        <end position="248"/>
    </location>
</feature>
<dbReference type="InterPro" id="IPR004268">
    <property type="entry name" value="MurJ"/>
</dbReference>
<feature type="region of interest" description="Disordered" evidence="8">
    <location>
        <begin position="1"/>
        <end position="36"/>
    </location>
</feature>
<dbReference type="Pfam" id="PF03023">
    <property type="entry name" value="MurJ"/>
    <property type="match status" value="1"/>
</dbReference>
<keyword evidence="6 9" id="KW-1133">Transmembrane helix</keyword>
<name>A0A1Y3TXW1_9ACTN</name>
<feature type="compositionally biased region" description="Polar residues" evidence="8">
    <location>
        <begin position="26"/>
        <end position="36"/>
    </location>
</feature>
<keyword evidence="11" id="KW-1185">Reference proteome</keyword>
<dbReference type="GO" id="GO:0015648">
    <property type="term" value="F:lipid-linked peptidoglycan transporter activity"/>
    <property type="evidence" value="ECO:0007669"/>
    <property type="project" value="TreeGrafter"/>
</dbReference>
<keyword evidence="2" id="KW-1003">Cell membrane</keyword>